<proteinExistence type="inferred from homology"/>
<feature type="region of interest" description="Disordered" evidence="2">
    <location>
        <begin position="102"/>
        <end position="133"/>
    </location>
</feature>
<dbReference type="PANTHER" id="PTHR31809:SF0">
    <property type="entry name" value="BUD13 HOMOLOG"/>
    <property type="match status" value="1"/>
</dbReference>
<dbReference type="InterPro" id="IPR018609">
    <property type="entry name" value="Bud13"/>
</dbReference>
<dbReference type="EMBL" id="CAXAMN010021596">
    <property type="protein sequence ID" value="CAK9061298.1"/>
    <property type="molecule type" value="Genomic_DNA"/>
</dbReference>
<evidence type="ECO:0000256" key="2">
    <source>
        <dbReference type="SAM" id="MobiDB-lite"/>
    </source>
</evidence>
<protein>
    <recommendedName>
        <fullName evidence="6">BUD13 homolog</fullName>
    </recommendedName>
</protein>
<gene>
    <name evidence="3" type="ORF">CCMP2556_LOCUS30146</name>
    <name evidence="4" type="ORF">CCMP2556_LOCUS30192</name>
</gene>
<keyword evidence="5" id="KW-1185">Reference proteome</keyword>
<dbReference type="InterPro" id="IPR051112">
    <property type="entry name" value="CWC26_splicing_factor"/>
</dbReference>
<evidence type="ECO:0000313" key="4">
    <source>
        <dbReference type="EMBL" id="CAK9061417.1"/>
    </source>
</evidence>
<dbReference type="Proteomes" id="UP001642484">
    <property type="component" value="Unassembled WGS sequence"/>
</dbReference>
<name>A0ABP0NCV8_9DINO</name>
<organism evidence="3 5">
    <name type="scientific">Durusdinium trenchii</name>
    <dbReference type="NCBI Taxonomy" id="1381693"/>
    <lineage>
        <taxon>Eukaryota</taxon>
        <taxon>Sar</taxon>
        <taxon>Alveolata</taxon>
        <taxon>Dinophyceae</taxon>
        <taxon>Suessiales</taxon>
        <taxon>Symbiodiniaceae</taxon>
        <taxon>Durusdinium</taxon>
    </lineage>
</organism>
<reference evidence="3 5" key="1">
    <citation type="submission" date="2024-02" db="EMBL/GenBank/DDBJ databases">
        <authorList>
            <person name="Chen Y."/>
            <person name="Shah S."/>
            <person name="Dougan E. K."/>
            <person name="Thang M."/>
            <person name="Chan C."/>
        </authorList>
    </citation>
    <scope>NUCLEOTIDE SEQUENCE [LARGE SCALE GENOMIC DNA]</scope>
</reference>
<dbReference type="PANTHER" id="PTHR31809">
    <property type="entry name" value="BUD13 HOMOLOG"/>
    <property type="match status" value="1"/>
</dbReference>
<dbReference type="Pfam" id="PF09736">
    <property type="entry name" value="Bud13"/>
    <property type="match status" value="1"/>
</dbReference>
<evidence type="ECO:0008006" key="6">
    <source>
        <dbReference type="Google" id="ProtNLM"/>
    </source>
</evidence>
<evidence type="ECO:0000256" key="1">
    <source>
        <dbReference type="ARBA" id="ARBA00011069"/>
    </source>
</evidence>
<evidence type="ECO:0000313" key="5">
    <source>
        <dbReference type="Proteomes" id="UP001642484"/>
    </source>
</evidence>
<accession>A0ABP0NCV8</accession>
<comment type="similarity">
    <text evidence="1">Belongs to the CWC26 family.</text>
</comment>
<sequence>MAATNDRNAQTVYRNREGRRIDREEWVELQQKKKKKRVADYPEQELEWGGGLKQRDNQEAEKEELSRIAAQPFARFEPDEKYMKELKAKQDWNDPMRKFEEDQVTAPGLQKTQAVQRPKCPHPPWQNRYDIKPGYRWDGKVRGNGHEQEYFHTKNQREFERADAWRREMAHDDN</sequence>
<dbReference type="EMBL" id="CAXAMN010021607">
    <property type="protein sequence ID" value="CAK9061417.1"/>
    <property type="molecule type" value="Genomic_DNA"/>
</dbReference>
<comment type="caution">
    <text evidence="3">The sequence shown here is derived from an EMBL/GenBank/DDBJ whole genome shotgun (WGS) entry which is preliminary data.</text>
</comment>
<evidence type="ECO:0000313" key="3">
    <source>
        <dbReference type="EMBL" id="CAK9061298.1"/>
    </source>
</evidence>